<dbReference type="AlphaFoldDB" id="A0A382NKV5"/>
<proteinExistence type="predicted"/>
<name>A0A382NKV5_9ZZZZ</name>
<evidence type="ECO:0000313" key="1">
    <source>
        <dbReference type="EMBL" id="SVC60937.1"/>
    </source>
</evidence>
<feature type="non-terminal residue" evidence="1">
    <location>
        <position position="25"/>
    </location>
</feature>
<gene>
    <name evidence="1" type="ORF">METZ01_LOCUS313791</name>
</gene>
<dbReference type="EMBL" id="UINC01100688">
    <property type="protein sequence ID" value="SVC60937.1"/>
    <property type="molecule type" value="Genomic_DNA"/>
</dbReference>
<sequence>MRKEKTGLVEREKVWKFFVFSNKIQ</sequence>
<protein>
    <submittedName>
        <fullName evidence="1">Uncharacterized protein</fullName>
    </submittedName>
</protein>
<accession>A0A382NKV5</accession>
<reference evidence="1" key="1">
    <citation type="submission" date="2018-05" db="EMBL/GenBank/DDBJ databases">
        <authorList>
            <person name="Lanie J.A."/>
            <person name="Ng W.-L."/>
            <person name="Kazmierczak K.M."/>
            <person name="Andrzejewski T.M."/>
            <person name="Davidsen T.M."/>
            <person name="Wayne K.J."/>
            <person name="Tettelin H."/>
            <person name="Glass J.I."/>
            <person name="Rusch D."/>
            <person name="Podicherti R."/>
            <person name="Tsui H.-C.T."/>
            <person name="Winkler M.E."/>
        </authorList>
    </citation>
    <scope>NUCLEOTIDE SEQUENCE</scope>
</reference>
<organism evidence="1">
    <name type="scientific">marine metagenome</name>
    <dbReference type="NCBI Taxonomy" id="408172"/>
    <lineage>
        <taxon>unclassified sequences</taxon>
        <taxon>metagenomes</taxon>
        <taxon>ecological metagenomes</taxon>
    </lineage>
</organism>